<reference evidence="3 4" key="2">
    <citation type="journal article" date="2021" name="Genomics">
        <title>High-quality reference genome for Clonorchis sinensis.</title>
        <authorList>
            <person name="Young N.D."/>
            <person name="Stroehlein A.J."/>
            <person name="Kinkar L."/>
            <person name="Wang T."/>
            <person name="Sohn W.M."/>
            <person name="Chang B.C.H."/>
            <person name="Kaur P."/>
            <person name="Weisz D."/>
            <person name="Dudchenko O."/>
            <person name="Aiden E.L."/>
            <person name="Korhonen P.K."/>
            <person name="Gasser R.B."/>
        </authorList>
    </citation>
    <scope>NUCLEOTIDE SEQUENCE [LARGE SCALE GENOMIC DNA]</scope>
    <source>
        <strain evidence="3">Cs-k2</strain>
    </source>
</reference>
<dbReference type="PANTHER" id="PTHR46014">
    <property type="entry name" value="TETRATRICOPEPTIDE REPEAT PROTEIN 1"/>
    <property type="match status" value="1"/>
</dbReference>
<dbReference type="PANTHER" id="PTHR46014:SF1">
    <property type="entry name" value="TETRATRICOPEPTIDE REPEAT PROTEIN 1"/>
    <property type="match status" value="1"/>
</dbReference>
<evidence type="ECO:0000313" key="3">
    <source>
        <dbReference type="EMBL" id="KAG5448848.1"/>
    </source>
</evidence>
<feature type="coiled-coil region" evidence="1">
    <location>
        <begin position="166"/>
        <end position="193"/>
    </location>
</feature>
<accession>A0A8T1MIR1</accession>
<dbReference type="AlphaFoldDB" id="A0A8T1MIR1"/>
<feature type="compositionally biased region" description="Polar residues" evidence="2">
    <location>
        <begin position="132"/>
        <end position="145"/>
    </location>
</feature>
<sequence length="360" mass="41336">MNSLQLKCGIDPDLQSSSSPTTSQHHLNSSPVLFGDHFSLKSINKRTDLAPKTRISSLTLAASRLLLRHHSPVFIMNFKARTLKSIRMNRNTEHSDSDEYADACEDPLVYSAESSDDSEWDKWDRRMPVGAENSSNMTEPHNSPTDRVGDDLATEFEAQTKETILTIEEARRKEEAQLTMEELEKRKVESLDSKERGNQLFRSTDYREALEEYTRALDVCPLIYEKERSVLLSNRAACQNKLGNIDAALSDCDQALMLQPDYVKCLERRAILREERDMLTDALHDYEKLLKLDPGNQKARWACMTLPDRIKRQQEEMKEKMLDQLKQLGNLVLKPFGLSTDNFKVEKKPDSEGYSINFVR</sequence>
<dbReference type="InterPro" id="IPR052769">
    <property type="entry name" value="TPR_domain_protein"/>
</dbReference>
<dbReference type="EMBL" id="NIRI02000042">
    <property type="protein sequence ID" value="KAG5448848.1"/>
    <property type="molecule type" value="Genomic_DNA"/>
</dbReference>
<keyword evidence="4" id="KW-1185">Reference proteome</keyword>
<evidence type="ECO:0000313" key="4">
    <source>
        <dbReference type="Proteomes" id="UP000286415"/>
    </source>
</evidence>
<dbReference type="InterPro" id="IPR011990">
    <property type="entry name" value="TPR-like_helical_dom_sf"/>
</dbReference>
<evidence type="ECO:0000256" key="2">
    <source>
        <dbReference type="SAM" id="MobiDB-lite"/>
    </source>
</evidence>
<evidence type="ECO:0000256" key="1">
    <source>
        <dbReference type="SAM" id="Coils"/>
    </source>
</evidence>
<feature type="region of interest" description="Disordered" evidence="2">
    <location>
        <begin position="129"/>
        <end position="148"/>
    </location>
</feature>
<dbReference type="Proteomes" id="UP000286415">
    <property type="component" value="Unassembled WGS sequence"/>
</dbReference>
<reference evidence="3 4" key="1">
    <citation type="journal article" date="2018" name="Biotechnol. Adv.">
        <title>Improved genomic resources and new bioinformatic workflow for the carcinogenic parasite Clonorchis sinensis: Biotechnological implications.</title>
        <authorList>
            <person name="Wang D."/>
            <person name="Korhonen P.K."/>
            <person name="Gasser R.B."/>
            <person name="Young N.D."/>
        </authorList>
    </citation>
    <scope>NUCLEOTIDE SEQUENCE [LARGE SCALE GENOMIC DNA]</scope>
    <source>
        <strain evidence="3">Cs-k2</strain>
    </source>
</reference>
<dbReference type="Gene3D" id="1.25.40.10">
    <property type="entry name" value="Tetratricopeptide repeat domain"/>
    <property type="match status" value="1"/>
</dbReference>
<protein>
    <submittedName>
        <fullName evidence="3">Cytochrome c oxidase subunit 1</fullName>
    </submittedName>
</protein>
<organism evidence="3 4">
    <name type="scientific">Clonorchis sinensis</name>
    <name type="common">Chinese liver fluke</name>
    <dbReference type="NCBI Taxonomy" id="79923"/>
    <lineage>
        <taxon>Eukaryota</taxon>
        <taxon>Metazoa</taxon>
        <taxon>Spiralia</taxon>
        <taxon>Lophotrochozoa</taxon>
        <taxon>Platyhelminthes</taxon>
        <taxon>Trematoda</taxon>
        <taxon>Digenea</taxon>
        <taxon>Opisthorchiida</taxon>
        <taxon>Opisthorchiata</taxon>
        <taxon>Opisthorchiidae</taxon>
        <taxon>Clonorchis</taxon>
    </lineage>
</organism>
<dbReference type="SMART" id="SM00028">
    <property type="entry name" value="TPR"/>
    <property type="match status" value="3"/>
</dbReference>
<proteinExistence type="predicted"/>
<dbReference type="SUPFAM" id="SSF48452">
    <property type="entry name" value="TPR-like"/>
    <property type="match status" value="1"/>
</dbReference>
<feature type="coiled-coil region" evidence="1">
    <location>
        <begin position="269"/>
        <end position="331"/>
    </location>
</feature>
<dbReference type="InterPro" id="IPR019734">
    <property type="entry name" value="TPR_rpt"/>
</dbReference>
<keyword evidence="1" id="KW-0175">Coiled coil</keyword>
<name>A0A8T1MIR1_CLOSI</name>
<dbReference type="OrthoDB" id="1872379at2759"/>
<gene>
    <name evidence="3" type="ORF">CSKR_103503</name>
</gene>
<comment type="caution">
    <text evidence="3">The sequence shown here is derived from an EMBL/GenBank/DDBJ whole genome shotgun (WGS) entry which is preliminary data.</text>
</comment>